<dbReference type="PANTHER" id="PTHR39640:SF1">
    <property type="entry name" value="DUF790 FAMILY PROTEIN"/>
    <property type="match status" value="1"/>
</dbReference>
<gene>
    <name evidence="1" type="ORF">DSY97_09465</name>
</gene>
<evidence type="ECO:0000313" key="1">
    <source>
        <dbReference type="EMBL" id="RTZ77612.1"/>
    </source>
</evidence>
<accession>A0A432G1W4</accession>
<comment type="caution">
    <text evidence="1">The sequence shown here is derived from an EMBL/GenBank/DDBJ whole genome shotgun (WGS) entry which is preliminary data.</text>
</comment>
<name>A0A432G1W4_9DELT</name>
<evidence type="ECO:0000313" key="2">
    <source>
        <dbReference type="Proteomes" id="UP000286801"/>
    </source>
</evidence>
<dbReference type="PANTHER" id="PTHR39640">
    <property type="entry name" value="VNG6129C"/>
    <property type="match status" value="1"/>
</dbReference>
<sequence length="444" mass="50588">MNLFPRIPENILPTSDVENTVLTKDLLCFRTNRGKILPKLINPEATKLLEIAEELLAVFSGSVGQVREKLEEETKQVLDGFPGNAIVGRGLEKLLLDRTEFDTEAKTELTDLREKVFFNSAAFFSAKKAFRFPGVEMGDKADLGHYQSEIAKSVGISTEQLGRQLYGDLPPFQQVLRFRKMTAAGLLHRYNCAQLQGLLLRCEGLTVSLPESKAAGLRQLLKYLRFNKLLAKISHDQRKKKTLMLEIDGPLSLFVNTQKYGLNLANFFPAILQQPEWELDAEVRIRKNHVHSLHLDQSCGIRSHYRQFLAYIPHEIQLFSQQLAKQIPDWELTSSADFIPLTGESLCFPDFLLKHHSGKKVSMELFHKWHVAPLQSRLEQLDSQKGAPLLIGINRSLLKNIQLAEQVEASTYFSRYGFFFREAPTITKLRPLLDSWLSNVQKTI</sequence>
<dbReference type="EMBL" id="QNZL01000252">
    <property type="protein sequence ID" value="RTZ77612.1"/>
    <property type="molecule type" value="Genomic_DNA"/>
</dbReference>
<dbReference type="Pfam" id="PF05626">
    <property type="entry name" value="DUF790"/>
    <property type="match status" value="1"/>
</dbReference>
<evidence type="ECO:0008006" key="3">
    <source>
        <dbReference type="Google" id="ProtNLM"/>
    </source>
</evidence>
<proteinExistence type="predicted"/>
<reference evidence="1 2" key="1">
    <citation type="submission" date="2018-06" db="EMBL/GenBank/DDBJ databases">
        <title>Combined omics and stable isotope probing to characterize newly discovered Mariana Back-Arc vent microbial communities.</title>
        <authorList>
            <person name="Trembath-Reichert E."/>
            <person name="Huber J.A."/>
        </authorList>
    </citation>
    <scope>NUCLEOTIDE SEQUENCE [LARGE SCALE GENOMIC DNA]</scope>
    <source>
        <strain evidence="1">MAG 63_1</strain>
    </source>
</reference>
<organism evidence="1 2">
    <name type="scientific">SAR324 cluster bacterium</name>
    <dbReference type="NCBI Taxonomy" id="2024889"/>
    <lineage>
        <taxon>Bacteria</taxon>
        <taxon>Deltaproteobacteria</taxon>
        <taxon>SAR324 cluster</taxon>
    </lineage>
</organism>
<protein>
    <recommendedName>
        <fullName evidence="3">DUF790 family protein</fullName>
    </recommendedName>
</protein>
<dbReference type="InterPro" id="IPR008508">
    <property type="entry name" value="Bax1"/>
</dbReference>
<dbReference type="Proteomes" id="UP000286801">
    <property type="component" value="Unassembled WGS sequence"/>
</dbReference>
<dbReference type="AlphaFoldDB" id="A0A432G1W4"/>